<comment type="subcellular location">
    <subcellularLocation>
        <location evidence="1">Membrane</location>
        <topology evidence="1">Multi-pass membrane protein</topology>
    </subcellularLocation>
</comment>
<comment type="similarity">
    <text evidence="2">Belongs to the GtrA family.</text>
</comment>
<gene>
    <name evidence="8" type="ORF">EI42_01587</name>
</gene>
<organism evidence="8 9">
    <name type="scientific">Thermosporothrix hazakensis</name>
    <dbReference type="NCBI Taxonomy" id="644383"/>
    <lineage>
        <taxon>Bacteria</taxon>
        <taxon>Bacillati</taxon>
        <taxon>Chloroflexota</taxon>
        <taxon>Ktedonobacteria</taxon>
        <taxon>Ktedonobacterales</taxon>
        <taxon>Thermosporotrichaceae</taxon>
        <taxon>Thermosporothrix</taxon>
    </lineage>
</organism>
<reference evidence="8 9" key="1">
    <citation type="submission" date="2018-06" db="EMBL/GenBank/DDBJ databases">
        <title>Genomic Encyclopedia of Archaeal and Bacterial Type Strains, Phase II (KMG-II): from individual species to whole genera.</title>
        <authorList>
            <person name="Goeker M."/>
        </authorList>
    </citation>
    <scope>NUCLEOTIDE SEQUENCE [LARGE SCALE GENOMIC DNA]</scope>
    <source>
        <strain evidence="8 9">ATCC BAA-1881</strain>
    </source>
</reference>
<evidence type="ECO:0000256" key="6">
    <source>
        <dbReference type="SAM" id="Phobius"/>
    </source>
</evidence>
<evidence type="ECO:0000256" key="1">
    <source>
        <dbReference type="ARBA" id="ARBA00004141"/>
    </source>
</evidence>
<evidence type="ECO:0000256" key="5">
    <source>
        <dbReference type="ARBA" id="ARBA00023136"/>
    </source>
</evidence>
<evidence type="ECO:0000256" key="4">
    <source>
        <dbReference type="ARBA" id="ARBA00022989"/>
    </source>
</evidence>
<evidence type="ECO:0000256" key="2">
    <source>
        <dbReference type="ARBA" id="ARBA00009399"/>
    </source>
</evidence>
<keyword evidence="3 6" id="KW-0812">Transmembrane</keyword>
<evidence type="ECO:0000256" key="3">
    <source>
        <dbReference type="ARBA" id="ARBA00022692"/>
    </source>
</evidence>
<dbReference type="OrthoDB" id="155735at2"/>
<protein>
    <submittedName>
        <fullName evidence="8">Putative flippase GtrA</fullName>
    </submittedName>
</protein>
<feature type="domain" description="GtrA/DPMS transmembrane" evidence="7">
    <location>
        <begin position="62"/>
        <end position="185"/>
    </location>
</feature>
<dbReference type="EMBL" id="QKUF01000003">
    <property type="protein sequence ID" value="PZW33037.1"/>
    <property type="molecule type" value="Genomic_DNA"/>
</dbReference>
<dbReference type="GO" id="GO:0000271">
    <property type="term" value="P:polysaccharide biosynthetic process"/>
    <property type="evidence" value="ECO:0007669"/>
    <property type="project" value="InterPro"/>
</dbReference>
<dbReference type="PANTHER" id="PTHR38459:SF1">
    <property type="entry name" value="PROPHAGE BACTOPRENOL-LINKED GLUCOSE TRANSLOCASE HOMOLOG"/>
    <property type="match status" value="1"/>
</dbReference>
<feature type="transmembrane region" description="Helical" evidence="6">
    <location>
        <begin position="92"/>
        <end position="113"/>
    </location>
</feature>
<dbReference type="RefSeq" id="WP_111320590.1">
    <property type="nucleotide sequence ID" value="NZ_BIFX01000001.1"/>
</dbReference>
<dbReference type="GO" id="GO:0005886">
    <property type="term" value="C:plasma membrane"/>
    <property type="evidence" value="ECO:0007669"/>
    <property type="project" value="TreeGrafter"/>
</dbReference>
<keyword evidence="5 6" id="KW-0472">Membrane</keyword>
<dbReference type="PANTHER" id="PTHR38459">
    <property type="entry name" value="PROPHAGE BACTOPRENOL-LINKED GLUCOSE TRANSLOCASE HOMOLOG"/>
    <property type="match status" value="1"/>
</dbReference>
<keyword evidence="4 6" id="KW-1133">Transmembrane helix</keyword>
<proteinExistence type="inferred from homology"/>
<name>A0A326URK9_THEHA</name>
<dbReference type="Proteomes" id="UP000248806">
    <property type="component" value="Unassembled WGS sequence"/>
</dbReference>
<evidence type="ECO:0000313" key="9">
    <source>
        <dbReference type="Proteomes" id="UP000248806"/>
    </source>
</evidence>
<evidence type="ECO:0000313" key="8">
    <source>
        <dbReference type="EMBL" id="PZW33037.1"/>
    </source>
</evidence>
<feature type="transmembrane region" description="Helical" evidence="6">
    <location>
        <begin position="157"/>
        <end position="178"/>
    </location>
</feature>
<dbReference type="Pfam" id="PF04138">
    <property type="entry name" value="GtrA_DPMS_TM"/>
    <property type="match status" value="1"/>
</dbReference>
<sequence>MSLSQLEEVPVASLAVEEEASIAAPVRQPSYQPYKWQFLNRVLDIVDGITRGKAGLLQRLTTFLFIGGLGALVNLAVYYLVFNVIGWPAQEFVRMVLAWALATEISLMANFIANDLVTFRNLPGHERAWWQRCVRFHVTSLSGSVLTFLIQSSLSTFAHITPIVAQAIALVIVTFYNFSIHHIFTYREAKLKPAK</sequence>
<feature type="transmembrane region" description="Helical" evidence="6">
    <location>
        <begin position="60"/>
        <end position="80"/>
    </location>
</feature>
<keyword evidence="9" id="KW-1185">Reference proteome</keyword>
<dbReference type="InterPro" id="IPR007267">
    <property type="entry name" value="GtrA_DPMS_TM"/>
</dbReference>
<accession>A0A326URK9</accession>
<dbReference type="InterPro" id="IPR051401">
    <property type="entry name" value="GtrA_CellWall_Glycosyl"/>
</dbReference>
<dbReference type="AlphaFoldDB" id="A0A326URK9"/>
<feature type="transmembrane region" description="Helical" evidence="6">
    <location>
        <begin position="134"/>
        <end position="151"/>
    </location>
</feature>
<comment type="caution">
    <text evidence="8">The sequence shown here is derived from an EMBL/GenBank/DDBJ whole genome shotgun (WGS) entry which is preliminary data.</text>
</comment>
<evidence type="ECO:0000259" key="7">
    <source>
        <dbReference type="Pfam" id="PF04138"/>
    </source>
</evidence>